<evidence type="ECO:0000313" key="4">
    <source>
        <dbReference type="EMBL" id="MFC4105651.1"/>
    </source>
</evidence>
<accession>A0ABV8KHX5</accession>
<evidence type="ECO:0000256" key="2">
    <source>
        <dbReference type="SAM" id="Phobius"/>
    </source>
</evidence>
<keyword evidence="2" id="KW-1133">Transmembrane helix</keyword>
<keyword evidence="5" id="KW-1185">Reference proteome</keyword>
<organism evidence="4 5">
    <name type="scientific">Micromonospora zhanjiangensis</name>
    <dbReference type="NCBI Taxonomy" id="1522057"/>
    <lineage>
        <taxon>Bacteria</taxon>
        <taxon>Bacillati</taxon>
        <taxon>Actinomycetota</taxon>
        <taxon>Actinomycetes</taxon>
        <taxon>Micromonosporales</taxon>
        <taxon>Micromonosporaceae</taxon>
        <taxon>Micromonospora</taxon>
    </lineage>
</organism>
<protein>
    <submittedName>
        <fullName evidence="4">MAB_1171c family putative transporter</fullName>
    </submittedName>
</protein>
<dbReference type="RefSeq" id="WP_377542837.1">
    <property type="nucleotide sequence ID" value="NZ_JBHSBN010000003.1"/>
</dbReference>
<sequence>METALYAICAAAGWLAFGYKLRDLRSDRDNRVLRAMVYAFGSFAAGVTLAIPPLAAAVDTSTGLPNLAKVLAHAGVMSVAAQAEVLLLFLALPGERAAPRARLRLLMSAGAYAALVGLWLVTLAAGAPVALTVEYARVPAVLAYLVVYLCVFVAYSADIARLCWRFARVAARPWLRRGLRVTAMGAVFGLAYCASKAGYLVGYRLGAHPAGEQRVAAVLVTISALLMIVGLTLPAWGPAVDLALTWSRRQVAWRRLGPLWTAVTAAQPQLVLDDGVRRTGVAFRDIDYALHRRITEIRDGRLALRPYIDERVTEAAAELLAGSGLPAAERAAVLEATMIAAGVRGLRTGTVAERPDRSDPYDPTGGYTGEIAWLTRVARAYAGSPVVVRALAATAGPGWGSDPATPPPGGPAVPTGGG</sequence>
<keyword evidence="2" id="KW-0812">Transmembrane</keyword>
<dbReference type="NCBIfam" id="NF042915">
    <property type="entry name" value="MAB_1171c_fam"/>
    <property type="match status" value="1"/>
</dbReference>
<dbReference type="Proteomes" id="UP001595868">
    <property type="component" value="Unassembled WGS sequence"/>
</dbReference>
<reference evidence="5" key="1">
    <citation type="journal article" date="2019" name="Int. J. Syst. Evol. Microbiol.">
        <title>The Global Catalogue of Microorganisms (GCM) 10K type strain sequencing project: providing services to taxonomists for standard genome sequencing and annotation.</title>
        <authorList>
            <consortium name="The Broad Institute Genomics Platform"/>
            <consortium name="The Broad Institute Genome Sequencing Center for Infectious Disease"/>
            <person name="Wu L."/>
            <person name="Ma J."/>
        </authorList>
    </citation>
    <scope>NUCLEOTIDE SEQUENCE [LARGE SCALE GENOMIC DNA]</scope>
    <source>
        <strain evidence="5">2902at01</strain>
    </source>
</reference>
<dbReference type="Pfam" id="PF20182">
    <property type="entry name" value="DUF6545"/>
    <property type="match status" value="1"/>
</dbReference>
<dbReference type="InterPro" id="IPR046675">
    <property type="entry name" value="DUF6545"/>
</dbReference>
<feature type="region of interest" description="Disordered" evidence="1">
    <location>
        <begin position="397"/>
        <end position="418"/>
    </location>
</feature>
<gene>
    <name evidence="4" type="ORF">ACFOX0_06830</name>
</gene>
<dbReference type="EMBL" id="JBHSBN010000003">
    <property type="protein sequence ID" value="MFC4105651.1"/>
    <property type="molecule type" value="Genomic_DNA"/>
</dbReference>
<keyword evidence="2" id="KW-0472">Membrane</keyword>
<feature type="transmembrane region" description="Helical" evidence="2">
    <location>
        <begin position="105"/>
        <end position="129"/>
    </location>
</feature>
<feature type="transmembrane region" description="Helical" evidence="2">
    <location>
        <begin position="35"/>
        <end position="58"/>
    </location>
</feature>
<feature type="transmembrane region" description="Helical" evidence="2">
    <location>
        <begin position="181"/>
        <end position="203"/>
    </location>
</feature>
<comment type="caution">
    <text evidence="4">The sequence shown here is derived from an EMBL/GenBank/DDBJ whole genome shotgun (WGS) entry which is preliminary data.</text>
</comment>
<feature type="domain" description="DUF6545" evidence="3">
    <location>
        <begin position="246"/>
        <end position="381"/>
    </location>
</feature>
<feature type="transmembrane region" description="Helical" evidence="2">
    <location>
        <begin position="141"/>
        <end position="160"/>
    </location>
</feature>
<feature type="transmembrane region" description="Helical" evidence="2">
    <location>
        <begin position="70"/>
        <end position="93"/>
    </location>
</feature>
<proteinExistence type="predicted"/>
<dbReference type="InterPro" id="IPR050039">
    <property type="entry name" value="MAB_1171c-like"/>
</dbReference>
<feature type="transmembrane region" description="Helical" evidence="2">
    <location>
        <begin position="215"/>
        <end position="239"/>
    </location>
</feature>
<evidence type="ECO:0000313" key="5">
    <source>
        <dbReference type="Proteomes" id="UP001595868"/>
    </source>
</evidence>
<name>A0ABV8KHX5_9ACTN</name>
<evidence type="ECO:0000256" key="1">
    <source>
        <dbReference type="SAM" id="MobiDB-lite"/>
    </source>
</evidence>
<evidence type="ECO:0000259" key="3">
    <source>
        <dbReference type="Pfam" id="PF20182"/>
    </source>
</evidence>